<dbReference type="Proteomes" id="UP000007575">
    <property type="component" value="Plasmid P2"/>
</dbReference>
<dbReference type="GO" id="GO:0030295">
    <property type="term" value="F:protein kinase activator activity"/>
    <property type="evidence" value="ECO:0007669"/>
    <property type="project" value="TreeGrafter"/>
</dbReference>
<evidence type="ECO:0000256" key="1">
    <source>
        <dbReference type="ARBA" id="ARBA00000085"/>
    </source>
</evidence>
<dbReference type="SUPFAM" id="SSF55781">
    <property type="entry name" value="GAF domain-like"/>
    <property type="match status" value="2"/>
</dbReference>
<dbReference type="Pfam" id="PF00512">
    <property type="entry name" value="HisKA"/>
    <property type="match status" value="1"/>
</dbReference>
<geneLocation type="plasmid" evidence="8 9">
    <name>P2</name>
</geneLocation>
<evidence type="ECO:0000256" key="3">
    <source>
        <dbReference type="ARBA" id="ARBA00022553"/>
    </source>
</evidence>
<evidence type="ECO:0000256" key="4">
    <source>
        <dbReference type="ARBA" id="ARBA00022679"/>
    </source>
</evidence>
<protein>
    <recommendedName>
        <fullName evidence="2">histidine kinase</fullName>
        <ecNumber evidence="2">2.7.13.3</ecNumber>
    </recommendedName>
</protein>
<dbReference type="Pfam" id="PF02518">
    <property type="entry name" value="HATPase_c"/>
    <property type="match status" value="1"/>
</dbReference>
<dbReference type="InterPro" id="IPR029016">
    <property type="entry name" value="GAF-like_dom_sf"/>
</dbReference>
<comment type="catalytic activity">
    <reaction evidence="1">
        <text>ATP + protein L-histidine = ADP + protein N-phospho-L-histidine.</text>
        <dbReference type="EC" id="2.7.13.3"/>
    </reaction>
</comment>
<evidence type="ECO:0000256" key="6">
    <source>
        <dbReference type="SAM" id="Coils"/>
    </source>
</evidence>
<dbReference type="HOGENOM" id="CLU_000445_114_41_0"/>
<dbReference type="Gene3D" id="1.10.287.130">
    <property type="match status" value="1"/>
</dbReference>
<reference evidence="8 9" key="1">
    <citation type="journal article" date="2012" name="PLoS ONE">
        <title>Genome sequence and transcriptome analysis of the radioresistant bacterium Deinococcus gobiensis: insights into the extreme environmental adaptations.</title>
        <authorList>
            <person name="Yuan M."/>
            <person name="Chen M."/>
            <person name="Zhang W."/>
            <person name="Lu W."/>
            <person name="Wang J."/>
            <person name="Yang M."/>
            <person name="Zhao P."/>
            <person name="Tang R."/>
            <person name="Li X."/>
            <person name="Hao Y."/>
            <person name="Zhou Z."/>
            <person name="Zhan Y."/>
            <person name="Yu H."/>
            <person name="Teng C."/>
            <person name="Yan Y."/>
            <person name="Ping S."/>
            <person name="Wang Y."/>
            <person name="Lin M."/>
        </authorList>
    </citation>
    <scope>NUCLEOTIDE SEQUENCE [LARGE SCALE GENOMIC DNA]</scope>
    <source>
        <strain evidence="9">DSM 21396 / JCM 16679 / CGMCC 1.7299 / I-0</strain>
        <plasmid evidence="8">P2</plasmid>
    </source>
</reference>
<keyword evidence="3" id="KW-0597">Phosphoprotein</keyword>
<dbReference type="SUPFAM" id="SSF47384">
    <property type="entry name" value="Homodimeric domain of signal transducing histidine kinase"/>
    <property type="match status" value="1"/>
</dbReference>
<sequence>MDWQGLTPPEHQMQDQMAFALAVRDGSAPPYEKEMLTASGERIPLGITLLRYDDQKILGYVQDLRAYKAQQQVLRDEGHRLRGLVADRTTDLLTFVAFTEAASQTNDLGELAQLAMDTIATVLPGSVAVLYERQPDRWGLQHYTDGLEENLREELLRHGLPLDAPAVAAVERTRETIFLDGSGIAAQGIPHTEAFQAIAAYPLIQQDVVSHTLGIILAPGVQWDDGSKAVITAIGRSFSLLYDRVSTAQQLALKNEEAERRARALEAFVRFTTTVASTTDLEVLARTASATLRDAVRDAQMGFYLVREDTARPLFFSENMPPASIEAWQIGITLHTPLLQAALTRTGTLFADPHLHQDWSPDPEILSIRVYRQDGQPYAIFTTTTTQDHWTAEDKAIITSVGDGLGVALERLSSLAQLARQAERLEQTNAELQISNQELEAFSYSASHDLRTPVRHIQGFGELARQALERGQLDKLPHFLQVMREASGRMNAMIDAMLMLSRIGRARFEVQPISLRKIVVQAQQDAQQEFPDRAVLWHSAELPIVQADPTTLQQALTNLLSNALKYQDGSRTAEIWIEVDERPTEVVVSVRDNGVGFNPEYANQLFGAFQRLHRQEEFEGTGIGLATVRRIIMRHGGRIWAKSSVGQGATFTFTLPK</sequence>
<feature type="domain" description="Histidine kinase" evidence="7">
    <location>
        <begin position="445"/>
        <end position="657"/>
    </location>
</feature>
<dbReference type="SUPFAM" id="SSF55874">
    <property type="entry name" value="ATPase domain of HSP90 chaperone/DNA topoisomerase II/histidine kinase"/>
    <property type="match status" value="1"/>
</dbReference>
<keyword evidence="4" id="KW-0808">Transferase</keyword>
<dbReference type="CDD" id="cd00082">
    <property type="entry name" value="HisKA"/>
    <property type="match status" value="1"/>
</dbReference>
<dbReference type="InterPro" id="IPR003661">
    <property type="entry name" value="HisK_dim/P_dom"/>
</dbReference>
<evidence type="ECO:0000313" key="8">
    <source>
        <dbReference type="EMBL" id="AFD27348.1"/>
    </source>
</evidence>
<dbReference type="PROSITE" id="PS50109">
    <property type="entry name" value="HIS_KIN"/>
    <property type="match status" value="1"/>
</dbReference>
<name>H8H1F1_DEIGI</name>
<dbReference type="EMBL" id="CP002193">
    <property type="protein sequence ID" value="AFD27348.1"/>
    <property type="molecule type" value="Genomic_DNA"/>
</dbReference>
<dbReference type="GO" id="GO:0000156">
    <property type="term" value="F:phosphorelay response regulator activity"/>
    <property type="evidence" value="ECO:0007669"/>
    <property type="project" value="TreeGrafter"/>
</dbReference>
<evidence type="ECO:0000259" key="7">
    <source>
        <dbReference type="PROSITE" id="PS50109"/>
    </source>
</evidence>
<dbReference type="GO" id="GO:0007234">
    <property type="term" value="P:osmosensory signaling via phosphorelay pathway"/>
    <property type="evidence" value="ECO:0007669"/>
    <property type="project" value="TreeGrafter"/>
</dbReference>
<evidence type="ECO:0000256" key="2">
    <source>
        <dbReference type="ARBA" id="ARBA00012438"/>
    </source>
</evidence>
<dbReference type="GO" id="GO:0000155">
    <property type="term" value="F:phosphorelay sensor kinase activity"/>
    <property type="evidence" value="ECO:0007669"/>
    <property type="project" value="InterPro"/>
</dbReference>
<keyword evidence="6" id="KW-0175">Coiled coil</keyword>
<dbReference type="AlphaFoldDB" id="H8H1F1"/>
<evidence type="ECO:0000313" key="9">
    <source>
        <dbReference type="Proteomes" id="UP000007575"/>
    </source>
</evidence>
<dbReference type="InterPro" id="IPR005467">
    <property type="entry name" value="His_kinase_dom"/>
</dbReference>
<keyword evidence="5 8" id="KW-0418">Kinase</keyword>
<gene>
    <name evidence="8" type="ordered locus">DGo_PB0079</name>
</gene>
<feature type="coiled-coil region" evidence="6">
    <location>
        <begin position="415"/>
        <end position="442"/>
    </location>
</feature>
<dbReference type="SMART" id="SM00388">
    <property type="entry name" value="HisKA"/>
    <property type="match status" value="1"/>
</dbReference>
<dbReference type="InterPro" id="IPR036097">
    <property type="entry name" value="HisK_dim/P_sf"/>
</dbReference>
<accession>H8H1F1</accession>
<dbReference type="PATRIC" id="fig|745776.4.peg.3480"/>
<dbReference type="InterPro" id="IPR003594">
    <property type="entry name" value="HATPase_dom"/>
</dbReference>
<dbReference type="KEGG" id="dgo:DGo_PB0079"/>
<dbReference type="PRINTS" id="PR00344">
    <property type="entry name" value="BCTRLSENSOR"/>
</dbReference>
<dbReference type="Gene3D" id="3.30.450.40">
    <property type="match status" value="2"/>
</dbReference>
<dbReference type="SMART" id="SM00387">
    <property type="entry name" value="HATPase_c"/>
    <property type="match status" value="1"/>
</dbReference>
<dbReference type="PANTHER" id="PTHR42878:SF15">
    <property type="entry name" value="BACTERIOPHYTOCHROME"/>
    <property type="match status" value="1"/>
</dbReference>
<dbReference type="Gene3D" id="3.30.565.10">
    <property type="entry name" value="Histidine kinase-like ATPase, C-terminal domain"/>
    <property type="match status" value="1"/>
</dbReference>
<dbReference type="InterPro" id="IPR036890">
    <property type="entry name" value="HATPase_C_sf"/>
</dbReference>
<evidence type="ECO:0000256" key="5">
    <source>
        <dbReference type="ARBA" id="ARBA00022777"/>
    </source>
</evidence>
<dbReference type="InterPro" id="IPR004358">
    <property type="entry name" value="Sig_transdc_His_kin-like_C"/>
</dbReference>
<dbReference type="PANTHER" id="PTHR42878">
    <property type="entry name" value="TWO-COMPONENT HISTIDINE KINASE"/>
    <property type="match status" value="1"/>
</dbReference>
<organism evidence="8 9">
    <name type="scientific">Deinococcus gobiensis (strain DSM 21396 / JCM 16679 / CGMCC 1.7299 / I-0)</name>
    <dbReference type="NCBI Taxonomy" id="745776"/>
    <lineage>
        <taxon>Bacteria</taxon>
        <taxon>Thermotogati</taxon>
        <taxon>Deinococcota</taxon>
        <taxon>Deinococci</taxon>
        <taxon>Deinococcales</taxon>
        <taxon>Deinococcaceae</taxon>
        <taxon>Deinococcus</taxon>
    </lineage>
</organism>
<keyword evidence="9" id="KW-1185">Reference proteome</keyword>
<dbReference type="FunFam" id="3.30.565.10:FF:000006">
    <property type="entry name" value="Sensor histidine kinase WalK"/>
    <property type="match status" value="1"/>
</dbReference>
<dbReference type="EC" id="2.7.13.3" evidence="2"/>
<dbReference type="InterPro" id="IPR050351">
    <property type="entry name" value="BphY/WalK/GraS-like"/>
</dbReference>
<proteinExistence type="predicted"/>
<keyword evidence="8" id="KW-0614">Plasmid</keyword>